<dbReference type="InterPro" id="IPR046839">
    <property type="entry name" value="ABC_toxin_N"/>
</dbReference>
<dbReference type="InterPro" id="IPR040840">
    <property type="entry name" value="TcA_TcB_BD"/>
</dbReference>
<evidence type="ECO:0000313" key="6">
    <source>
        <dbReference type="EMBL" id="KAF4454659.1"/>
    </source>
</evidence>
<dbReference type="Pfam" id="PF18276">
    <property type="entry name" value="TcA_TcB_BD"/>
    <property type="match status" value="1"/>
</dbReference>
<evidence type="ECO:0000259" key="5">
    <source>
        <dbReference type="Pfam" id="PF20220"/>
    </source>
</evidence>
<evidence type="ECO:0000259" key="3">
    <source>
        <dbReference type="Pfam" id="PF18276"/>
    </source>
</evidence>
<reference evidence="6" key="1">
    <citation type="submission" date="2020-01" db="EMBL/GenBank/DDBJ databases">
        <title>Identification and distribution of gene clusters putatively required for synthesis of sphingolipid metabolism inhibitors in phylogenetically diverse species of the filamentous fungus Fusarium.</title>
        <authorList>
            <person name="Kim H.-S."/>
            <person name="Busman M."/>
            <person name="Brown D.W."/>
            <person name="Divon H."/>
            <person name="Uhlig S."/>
            <person name="Proctor R.H."/>
        </authorList>
    </citation>
    <scope>NUCLEOTIDE SEQUENCE</scope>
    <source>
        <strain evidence="6">NRRL 53441</strain>
    </source>
</reference>
<feature type="region of interest" description="Disordered" evidence="2">
    <location>
        <begin position="1456"/>
        <end position="1483"/>
    </location>
</feature>
<feature type="domain" description="ABC toxin N-terminal" evidence="5">
    <location>
        <begin position="1197"/>
        <end position="1323"/>
    </location>
</feature>
<keyword evidence="7" id="KW-1185">Reference proteome</keyword>
<evidence type="ECO:0000313" key="7">
    <source>
        <dbReference type="Proteomes" id="UP000605986"/>
    </source>
</evidence>
<comment type="caution">
    <text evidence="6">The sequence shown here is derived from an EMBL/GenBank/DDBJ whole genome shotgun (WGS) entry which is preliminary data.</text>
</comment>
<keyword evidence="1" id="KW-0175">Coiled coil</keyword>
<feature type="compositionally biased region" description="Basic and acidic residues" evidence="2">
    <location>
        <begin position="1470"/>
        <end position="1483"/>
    </location>
</feature>
<dbReference type="OrthoDB" id="4940706at2759"/>
<sequence>MEESQKLEKLVSEVVDATRFDQPLEVSASIVGNTASYDMSLHAVLVETLRATSELSERDGIKLRLLAAVASKDTRAKDGLLLLKRLFDLGLVRNISKQSMIKLRHTESELTGDDATVAQVEPSSGDDVELTDPGTDWGHLRSVILQKHGDDETRNYSEVTPEGLQQGLSANIQLWQSQDADRLREMVCLARQPEDLTALMACNYSDARVVSATGTVILATLAEHDIPAERAGGILQKAQLITEGEDHASRTLLQSDSNVAIFSSANASNLSPGAQAAKAAFSAGVSFSSMFQATDPQGCEHCASVTGPSAFFVHLLHTLAGVSVGGKKSSLRDQLFQRRPDLAYLQLTCTNTNVQIPYVDMVNETLEAIVWVDANPGTDVPPPYNMGGDDTSELNAARPQHTLIKVYQDVIQPLVTPMAAFPYSYATQCLRLYLQALNTSLDEILKVFRAPLRMSDKVDREAIIGRFLESEVLSLQHEDYNVICGQDIWDTSSPKNPFDVSCHLSWGFESEKEMLSPDKGLTCIQSSLLPRSGMTLEELVDLLRTELFHSRLIITSKDGNLTDDNLNMLRLEHRKGINTSLPTLRVDDCWLLQGFIRLRKSLDWPVEQLSAVLYSLEIIGPKLFKPATLSKLAAVKELARLTGLSPVELQPFWAPMDHFGPMSLYAQRFLARPRKPDDVFGYDDKDRVLQKENILIEDHLSTVLSGVRLRQEGWEAIKSHFDSQALSLRNLSRLYSIATLCRILDISPVDYNTLLLLYPEYREWFKSPNTTLSLVREFLDSPCTGARLKIGDMVALCLQDSFIRTKPLPLKSITDMVASIRRAISAAQDVYHGDESDSASKQQVVLGALLTFFPDIDKEAMEFILTTILKLDIRDVDYSLKSDDMTTARTTLCILANVTTATPDGVTAHTENYFIPPKTAVYEIQVEKTGGTLELDGTSLPISAGHSAVTPRLIQGQVYFLSSTHEVTKIYLQTGPEANLANKEQAYLIEKECVVKAQPILERVARLVKVIQRWKIETREIESFHESGVIDIGILDRKGLRWLETYHYLRGAFLKRGASKPLHQLFKTLHSLGEKSITRTQLVALLVSVTGRSSLLCSGYLEEKFCIPAPEKGKEPEEKPLGKGVVDSVTNLSALVEMDQAMQIATQLGSHGLSLRFLFDLAQPREPDERVKFQFDHAQTLCNTVGAQGPALKAANDEIRTGQRRALVQYLLSHRYSERLSVTDADGLFEHLLIDVQMGAAFQTTRMKQAISTVQLFIKRCLIGAEIRYGVSNSDLKKDASIDWEQLCQYRLWEANQKAILHPESWADPTLRDNKTEQFKRLESRMSQDKLSREVIQDMVHQYLSEANSVAQLRVEAYLWDEDPDATESEGGHARLHIFARTQTQPLAFYHRTVRVRFLGHVKAYYRWTPWVRFSADVPVYDTNVNVRNPSPMEADNLVEAGKMVDPFEVQDVKTRSVNNINQSKNKPQGAEKKSAAGKVDKKDEEDKMLTAALGACQGSYIVPAILDGRLVVFLPEISLQQRPNDNFAPGGKVSMKDLNSREVSITTSKWWEIKMARTDFRNGSWSEKVVYPTTMKLADAFFLDAAFWVIQGFRFWFSHDTNGIPGIDIEHPRSVDYDGSKKKENDENRYPPLGRFELRGNQMSLCTDKDAILKSRKRVHIARPFRTAFNQLEDRNDNSHVIWPFYTRPGVPMPRTVDGENIETPSERMWTFGLNSKQRYGLSTLAFNDLTSGRHQQFLGVPLTPRLFEKIIFLRDWEIKRTGKDYARVFRLSNTIMPSALEHVDQGGTVSSWYKLLGTPGKLSPEHWDAFGRPEASSKRFHEESTSFAVYFWELGVHLPSLLMERLMATQQYELALEVARTVFDPTRGDKAEDCWLFPPFQKIVQDSRSSSDWLKEITPEEVQDANSSVHAAARLNPRAYMKRIVLKYIEALVALGDNHFRQATMEAIPMAIERYVEASHLFGPGPPKVPKMADAPSMTYKELPGQEKDGRNPYVDSKPKPPFVNGPSKPMRIHYFCVPGNPQLVKLRQQIDQRLYNIRNGLDLYGNPLSLSIWEPLLDPGRVLAAGKTGNGGHAGLLADLSSPMPRYRFRNLIQRAYDIVAQVRVTGEQLQSIREKKDAEALLALRAAHQNSLLALTMRVREHQKTEILKTIESLRETRFQQEMRLRFYISLTGDKPKIPAENEAWKDIEQSIMPPTKDDLRMSPQELQEMDETKKASNLNLAAGIIESSAAAAFAIPTTSVKTQPMGCGMDVTYGGHTVGQILLASASAIKTASLQAQDKAGLAARTSGLMRQLQERRLEANIVGRELVKIDKELAQLQARLVTHEAEVIAHRNEIECAAAEEKWLRNKYSNTQLYASLENMMDMLFNQTYVLAWEMVATARRALDFEHVIRGDSAPRLTPQLGFQGSDLAGHALYLEIKRMEASYMNNKSHDFEIAKAVSLRQLSPVSLLALREQGSASFDVPEVIFDMDYPGHYCRRLSAVAVSIPCILASYATLSCTLKLTKNTYRISKDAADSGSYLKHEGTEFQSDNVPISAIAVSSGLQDSGVFNLDFESTDKYGPFEGAGAISTWDIKFPTDFPSFDYHTISDVILHLRYTSFDGGGNLAKVATQATKQLLENQQSSSIAIDLKYDYPNEWRRFLVTGTMPLPSLSKRLPFWARLGGRSARTDSVALILYPKPPSTAKIQLGEPGDDKNIELQGEDTKHKRRLPSLLHDSLKKHALESGDDLESDVSDTWAIQTGNTEKELELGWLIVWYSTK</sequence>
<evidence type="ECO:0000259" key="4">
    <source>
        <dbReference type="Pfam" id="PF18413"/>
    </source>
</evidence>
<dbReference type="Pfam" id="PF18413">
    <property type="entry name" value="Neuraminidase"/>
    <property type="match status" value="1"/>
</dbReference>
<name>A0A8H4KS65_9HYPO</name>
<protein>
    <submittedName>
        <fullName evidence="6">Putative PA14 domain protein</fullName>
    </submittedName>
</protein>
<feature type="coiled-coil region" evidence="1">
    <location>
        <begin position="2312"/>
        <end position="2339"/>
    </location>
</feature>
<gene>
    <name evidence="6" type="ORF">F53441_2893</name>
</gene>
<proteinExistence type="predicted"/>
<feature type="domain" description="Tc toxin complex TcA C-terminal TcB-binding" evidence="3">
    <location>
        <begin position="2318"/>
        <end position="2603"/>
    </location>
</feature>
<dbReference type="InterPro" id="IPR041079">
    <property type="entry name" value="Neuraminidase-like"/>
</dbReference>
<feature type="domain" description="Neuraminidase-like" evidence="4">
    <location>
        <begin position="1353"/>
        <end position="1578"/>
    </location>
</feature>
<evidence type="ECO:0000256" key="1">
    <source>
        <dbReference type="SAM" id="Coils"/>
    </source>
</evidence>
<feature type="region of interest" description="Disordered" evidence="2">
    <location>
        <begin position="1609"/>
        <end position="1633"/>
    </location>
</feature>
<feature type="compositionally biased region" description="Polar residues" evidence="2">
    <location>
        <begin position="1456"/>
        <end position="1467"/>
    </location>
</feature>
<accession>A0A8H4KS65</accession>
<feature type="compositionally biased region" description="Basic and acidic residues" evidence="2">
    <location>
        <begin position="1609"/>
        <end position="1630"/>
    </location>
</feature>
<organism evidence="6 7">
    <name type="scientific">Fusarium austroafricanum</name>
    <dbReference type="NCBI Taxonomy" id="2364996"/>
    <lineage>
        <taxon>Eukaryota</taxon>
        <taxon>Fungi</taxon>
        <taxon>Dikarya</taxon>
        <taxon>Ascomycota</taxon>
        <taxon>Pezizomycotina</taxon>
        <taxon>Sordariomycetes</taxon>
        <taxon>Hypocreomycetidae</taxon>
        <taxon>Hypocreales</taxon>
        <taxon>Nectriaceae</taxon>
        <taxon>Fusarium</taxon>
        <taxon>Fusarium concolor species complex</taxon>
    </lineage>
</organism>
<evidence type="ECO:0000256" key="2">
    <source>
        <dbReference type="SAM" id="MobiDB-lite"/>
    </source>
</evidence>
<dbReference type="Proteomes" id="UP000605986">
    <property type="component" value="Unassembled WGS sequence"/>
</dbReference>
<dbReference type="Pfam" id="PF20220">
    <property type="entry name" value="ABC_toxin_N"/>
    <property type="match status" value="1"/>
</dbReference>
<dbReference type="EMBL" id="JAADJG010000118">
    <property type="protein sequence ID" value="KAF4454659.1"/>
    <property type="molecule type" value="Genomic_DNA"/>
</dbReference>